<organism evidence="3 4">
    <name type="scientific">Rangifer tarandus platyrhynchus</name>
    <name type="common">Svalbard reindeer</name>
    <dbReference type="NCBI Taxonomy" id="3082113"/>
    <lineage>
        <taxon>Eukaryota</taxon>
        <taxon>Metazoa</taxon>
        <taxon>Chordata</taxon>
        <taxon>Craniata</taxon>
        <taxon>Vertebrata</taxon>
        <taxon>Euteleostomi</taxon>
        <taxon>Mammalia</taxon>
        <taxon>Eutheria</taxon>
        <taxon>Laurasiatheria</taxon>
        <taxon>Artiodactyla</taxon>
        <taxon>Ruminantia</taxon>
        <taxon>Pecora</taxon>
        <taxon>Cervidae</taxon>
        <taxon>Odocoileinae</taxon>
        <taxon>Rangifer</taxon>
    </lineage>
</organism>
<evidence type="ECO:0000313" key="3">
    <source>
        <dbReference type="EMBL" id="CAI9153466.1"/>
    </source>
</evidence>
<feature type="chain" id="PRO_5047278012" evidence="2">
    <location>
        <begin position="31"/>
        <end position="241"/>
    </location>
</feature>
<proteinExistence type="predicted"/>
<dbReference type="EMBL" id="OX459946">
    <property type="protein sequence ID" value="CAI9153466.1"/>
    <property type="molecule type" value="Genomic_DNA"/>
</dbReference>
<dbReference type="Proteomes" id="UP001176941">
    <property type="component" value="Chromosome 10"/>
</dbReference>
<feature type="signal peptide" evidence="2">
    <location>
        <begin position="1"/>
        <end position="30"/>
    </location>
</feature>
<accession>A0ABN8Y0V9</accession>
<evidence type="ECO:0000256" key="2">
    <source>
        <dbReference type="SAM" id="SignalP"/>
    </source>
</evidence>
<name>A0ABN8Y0V9_RANTA</name>
<keyword evidence="2" id="KW-0732">Signal</keyword>
<reference evidence="3" key="1">
    <citation type="submission" date="2023-04" db="EMBL/GenBank/DDBJ databases">
        <authorList>
            <consortium name="ELIXIR-Norway"/>
        </authorList>
    </citation>
    <scope>NUCLEOTIDE SEQUENCE [LARGE SCALE GENOMIC DNA]</scope>
</reference>
<gene>
    <name evidence="3" type="ORF">MRATA1EN1_LOCUS2428</name>
</gene>
<evidence type="ECO:0000256" key="1">
    <source>
        <dbReference type="SAM" id="MobiDB-lite"/>
    </source>
</evidence>
<sequence>MPLSCSSWSILRSLLFPLLPGAMWWLQVSAHGRGSEPDLVLPRCLTPSPFLPRGLSPHVLTPSSGPTASARRGKGQVPKGGFAVGVGHLLAIWRTWGTGVGLPIVRAQPLPAQAPASASLPTTPMAVSILGSPAAVITAGVEHWVESSVFPYAASSRVTSEAHRETQPPRRLTRPGGRTVHWLAAWLVLITPVTPSETWEPPLPPLLPLLLLAQSSDPGVPHPSFTRSVTFHLSVPRFIHL</sequence>
<keyword evidence="4" id="KW-1185">Reference proteome</keyword>
<evidence type="ECO:0000313" key="4">
    <source>
        <dbReference type="Proteomes" id="UP001176941"/>
    </source>
</evidence>
<feature type="region of interest" description="Disordered" evidence="1">
    <location>
        <begin position="55"/>
        <end position="77"/>
    </location>
</feature>
<protein>
    <submittedName>
        <fullName evidence="3">Uncharacterized protein</fullName>
    </submittedName>
</protein>